<dbReference type="EMBL" id="PQXM01000400">
    <property type="protein sequence ID" value="TGO72982.1"/>
    <property type="molecule type" value="Genomic_DNA"/>
</dbReference>
<organism evidence="2 3">
    <name type="scientific">Botrytis elliptica</name>
    <dbReference type="NCBI Taxonomy" id="278938"/>
    <lineage>
        <taxon>Eukaryota</taxon>
        <taxon>Fungi</taxon>
        <taxon>Dikarya</taxon>
        <taxon>Ascomycota</taxon>
        <taxon>Pezizomycotina</taxon>
        <taxon>Leotiomycetes</taxon>
        <taxon>Helotiales</taxon>
        <taxon>Sclerotiniaceae</taxon>
        <taxon>Botrytis</taxon>
    </lineage>
</organism>
<evidence type="ECO:0000313" key="2">
    <source>
        <dbReference type="EMBL" id="TGO72982.1"/>
    </source>
</evidence>
<reference evidence="2 3" key="1">
    <citation type="submission" date="2017-12" db="EMBL/GenBank/DDBJ databases">
        <title>Comparative genomics of Botrytis spp.</title>
        <authorList>
            <person name="Valero-Jimenez C.A."/>
            <person name="Tapia P."/>
            <person name="Veloso J."/>
            <person name="Silva-Moreno E."/>
            <person name="Staats M."/>
            <person name="Valdes J.H."/>
            <person name="Van Kan J.A.L."/>
        </authorList>
    </citation>
    <scope>NUCLEOTIDE SEQUENCE [LARGE SCALE GENOMIC DNA]</scope>
    <source>
        <strain evidence="2 3">Be9601</strain>
    </source>
</reference>
<name>A0A4Z1JP28_9HELO</name>
<accession>A0A4Z1JP28</accession>
<feature type="region of interest" description="Disordered" evidence="1">
    <location>
        <begin position="53"/>
        <end position="72"/>
    </location>
</feature>
<dbReference type="Proteomes" id="UP000297229">
    <property type="component" value="Unassembled WGS sequence"/>
</dbReference>
<sequence>MFMKITVVPSLLRLPTPQDRIKEPIQHASPELRMENEVKENVYKFIIETPNDNKKEQKAKTNHEAIDEPADHRCDEGVRVERTEEKVIEERQNPEDGADVDADDECLEVEFQETSSVLMMVIIVIAIVLLIHDETELFVSLGSVL</sequence>
<protein>
    <submittedName>
        <fullName evidence="2">Uncharacterized protein</fullName>
    </submittedName>
</protein>
<comment type="caution">
    <text evidence="2">The sequence shown here is derived from an EMBL/GenBank/DDBJ whole genome shotgun (WGS) entry which is preliminary data.</text>
</comment>
<proteinExistence type="predicted"/>
<dbReference type="AlphaFoldDB" id="A0A4Z1JP28"/>
<evidence type="ECO:0000313" key="3">
    <source>
        <dbReference type="Proteomes" id="UP000297229"/>
    </source>
</evidence>
<evidence type="ECO:0000256" key="1">
    <source>
        <dbReference type="SAM" id="MobiDB-lite"/>
    </source>
</evidence>
<keyword evidence="3" id="KW-1185">Reference proteome</keyword>
<gene>
    <name evidence="2" type="ORF">BELL_0402g00140</name>
</gene>